<evidence type="ECO:0000256" key="1">
    <source>
        <dbReference type="ARBA" id="ARBA00005721"/>
    </source>
</evidence>
<evidence type="ECO:0000313" key="3">
    <source>
        <dbReference type="EMBL" id="BAN03586.1"/>
    </source>
</evidence>
<protein>
    <recommendedName>
        <fullName evidence="5">Asp23/Gls24 family envelope stress response protein</fullName>
    </recommendedName>
</protein>
<dbReference type="KEGG" id="aym:YM304_32720"/>
<dbReference type="PANTHER" id="PTHR34297:SF3">
    <property type="entry name" value="ALKALINE SHOCK PROTEIN 23"/>
    <property type="match status" value="1"/>
</dbReference>
<reference evidence="3 4" key="1">
    <citation type="journal article" date="2013" name="Int. J. Syst. Evol. Microbiol.">
        <title>Ilumatobacter nonamiense sp. nov. and Ilumatobacter coccineum sp. nov., isolated from seashore sand.</title>
        <authorList>
            <person name="Matsumoto A."/>
            <person name="Kasai H."/>
            <person name="Matsuo Y."/>
            <person name="Shizuri Y."/>
            <person name="Ichikawa N."/>
            <person name="Fujita N."/>
            <person name="Omura S."/>
            <person name="Takahashi Y."/>
        </authorList>
    </citation>
    <scope>NUCLEOTIDE SEQUENCE [LARGE SCALE GENOMIC DNA]</scope>
    <source>
        <strain evidence="4">NBRC 103263 / KCTC 29153 / YM16-304</strain>
    </source>
</reference>
<organism evidence="3 4">
    <name type="scientific">Ilumatobacter coccineus (strain NBRC 103263 / KCTC 29153 / YM16-304)</name>
    <dbReference type="NCBI Taxonomy" id="1313172"/>
    <lineage>
        <taxon>Bacteria</taxon>
        <taxon>Bacillati</taxon>
        <taxon>Actinomycetota</taxon>
        <taxon>Acidimicrobiia</taxon>
        <taxon>Acidimicrobiales</taxon>
        <taxon>Ilumatobacteraceae</taxon>
        <taxon>Ilumatobacter</taxon>
    </lineage>
</organism>
<keyword evidence="4" id="KW-1185">Reference proteome</keyword>
<comment type="similarity">
    <text evidence="1">Belongs to the asp23 family.</text>
</comment>
<proteinExistence type="inferred from homology"/>
<name>A0A6C7EHY0_ILUCY</name>
<accession>A0A6C7EHY0</accession>
<dbReference type="AlphaFoldDB" id="A0A6C7EHY0"/>
<evidence type="ECO:0000313" key="4">
    <source>
        <dbReference type="Proteomes" id="UP000011863"/>
    </source>
</evidence>
<evidence type="ECO:0000256" key="2">
    <source>
        <dbReference type="SAM" id="MobiDB-lite"/>
    </source>
</evidence>
<sequence length="155" mass="16512">MDLPKEHTAMATATETRTDAKTSSADTNTGLTLETDKGITTVADGVVAKLAGQAVREIDGVAGMGKSFRRLLGRAKPGQESLAQGVNVEVGKKEAAIDVVIMVRYGFPIPTLAQEVRENVIARVENGTGLIVKEVNIEVDDMLFDDDTPAESRVQ</sequence>
<dbReference type="PANTHER" id="PTHR34297">
    <property type="entry name" value="HYPOTHETICAL CYTOSOLIC PROTEIN-RELATED"/>
    <property type="match status" value="1"/>
</dbReference>
<gene>
    <name evidence="3" type="ORF">YM304_32720</name>
</gene>
<dbReference type="Proteomes" id="UP000011863">
    <property type="component" value="Chromosome"/>
</dbReference>
<feature type="region of interest" description="Disordered" evidence="2">
    <location>
        <begin position="1"/>
        <end position="31"/>
    </location>
</feature>
<dbReference type="EMBL" id="AP012057">
    <property type="protein sequence ID" value="BAN03586.1"/>
    <property type="molecule type" value="Genomic_DNA"/>
</dbReference>
<dbReference type="InterPro" id="IPR005531">
    <property type="entry name" value="Asp23"/>
</dbReference>
<evidence type="ECO:0008006" key="5">
    <source>
        <dbReference type="Google" id="ProtNLM"/>
    </source>
</evidence>
<feature type="compositionally biased region" description="Polar residues" evidence="2">
    <location>
        <begin position="11"/>
        <end position="31"/>
    </location>
</feature>
<dbReference type="Pfam" id="PF03780">
    <property type="entry name" value="Asp23"/>
    <property type="match status" value="1"/>
</dbReference>